<sequence>MPSMMCSSREEGLISNSAIYQSIAASLLSTPQAGRPESPMGSMERDDILLHGYNLPLGSSSMDTAPFKMTSQTSAASAMIGL</sequence>
<name>A0AAV2HYY0_LYMST</name>
<protein>
    <submittedName>
        <fullName evidence="1">Uncharacterized protein</fullName>
    </submittedName>
</protein>
<keyword evidence="2" id="KW-1185">Reference proteome</keyword>
<accession>A0AAV2HYY0</accession>
<organism evidence="1 2">
    <name type="scientific">Lymnaea stagnalis</name>
    <name type="common">Great pond snail</name>
    <name type="synonym">Helix stagnalis</name>
    <dbReference type="NCBI Taxonomy" id="6523"/>
    <lineage>
        <taxon>Eukaryota</taxon>
        <taxon>Metazoa</taxon>
        <taxon>Spiralia</taxon>
        <taxon>Lophotrochozoa</taxon>
        <taxon>Mollusca</taxon>
        <taxon>Gastropoda</taxon>
        <taxon>Heterobranchia</taxon>
        <taxon>Euthyneura</taxon>
        <taxon>Panpulmonata</taxon>
        <taxon>Hygrophila</taxon>
        <taxon>Lymnaeoidea</taxon>
        <taxon>Lymnaeidae</taxon>
        <taxon>Lymnaea</taxon>
    </lineage>
</organism>
<dbReference type="AlphaFoldDB" id="A0AAV2HYY0"/>
<evidence type="ECO:0000313" key="1">
    <source>
        <dbReference type="EMBL" id="CAL1538018.1"/>
    </source>
</evidence>
<evidence type="ECO:0000313" key="2">
    <source>
        <dbReference type="Proteomes" id="UP001497497"/>
    </source>
</evidence>
<dbReference type="EMBL" id="CAXITT010000281">
    <property type="protein sequence ID" value="CAL1538018.1"/>
    <property type="molecule type" value="Genomic_DNA"/>
</dbReference>
<reference evidence="1 2" key="1">
    <citation type="submission" date="2024-04" db="EMBL/GenBank/DDBJ databases">
        <authorList>
            <consortium name="Genoscope - CEA"/>
            <person name="William W."/>
        </authorList>
    </citation>
    <scope>NUCLEOTIDE SEQUENCE [LARGE SCALE GENOMIC DNA]</scope>
</reference>
<comment type="caution">
    <text evidence="1">The sequence shown here is derived from an EMBL/GenBank/DDBJ whole genome shotgun (WGS) entry which is preliminary data.</text>
</comment>
<dbReference type="Proteomes" id="UP001497497">
    <property type="component" value="Unassembled WGS sequence"/>
</dbReference>
<proteinExistence type="predicted"/>
<gene>
    <name evidence="1" type="ORF">GSLYS_00011839001</name>
</gene>